<evidence type="ECO:0000313" key="1">
    <source>
        <dbReference type="EMBL" id="KKN68446.1"/>
    </source>
</evidence>
<protein>
    <submittedName>
        <fullName evidence="1">Uncharacterized protein</fullName>
    </submittedName>
</protein>
<dbReference type="EMBL" id="LAZR01000448">
    <property type="protein sequence ID" value="KKN68446.1"/>
    <property type="molecule type" value="Genomic_DNA"/>
</dbReference>
<dbReference type="AlphaFoldDB" id="A0A0F9V4J5"/>
<reference evidence="1" key="1">
    <citation type="journal article" date="2015" name="Nature">
        <title>Complex archaea that bridge the gap between prokaryotes and eukaryotes.</title>
        <authorList>
            <person name="Spang A."/>
            <person name="Saw J.H."/>
            <person name="Jorgensen S.L."/>
            <person name="Zaremba-Niedzwiedzka K."/>
            <person name="Martijn J."/>
            <person name="Lind A.E."/>
            <person name="van Eijk R."/>
            <person name="Schleper C."/>
            <person name="Guy L."/>
            <person name="Ettema T.J."/>
        </authorList>
    </citation>
    <scope>NUCLEOTIDE SEQUENCE</scope>
</reference>
<gene>
    <name evidence="1" type="ORF">LCGC14_0450820</name>
</gene>
<proteinExistence type="predicted"/>
<accession>A0A0F9V4J5</accession>
<comment type="caution">
    <text evidence="1">The sequence shown here is derived from an EMBL/GenBank/DDBJ whole genome shotgun (WGS) entry which is preliminary data.</text>
</comment>
<name>A0A0F9V4J5_9ZZZZ</name>
<sequence>MSLLEPQLIFPHVGGINRIAAREALPDHETDDTINTYPDHDGLLKRPGTVQTIATRITTDARGIFDMVRFAMIPFDDIGSLVTDSLYCLYNRSGSTFLAIARLNGADFSSFAEIINEVDSSVPPGVDIGSAELIPASFDMIQVTTRRDGAVNAERKLEFRGATGLFQISANTTQGAYRTAAWHRDHLIGADAGVDRRVHEFGWSDTADPRTHPALNREDIRPFGHQDHLTGVKSIGDILYLIKQTSLWAMTGAAQELWRLERLTTSIGGFSSKSAVDVGGVMMGIAVAPTWGEGANAGSQYPDNIYAVKGFAVDLVGHKVRPIIQAAFPQQIPPSDGEMDDKNQKAVYWASRELALFFLKTPLSTERTSEAVVFSKTNGTWWNWTFPSTTAGPNSAEYHNRTIYLGGKDGRIRNFVDSAPDDDGTTFVSQWTSRRIFGPDREKKYALESTIIKGAQTSGGNSTVAVAREEGGFVTVFSPTLGSTSRGEFKKLNGFNSARYWRIRVTFPTAGVQSKIRWVQYQLKDMGKI</sequence>
<organism evidence="1">
    <name type="scientific">marine sediment metagenome</name>
    <dbReference type="NCBI Taxonomy" id="412755"/>
    <lineage>
        <taxon>unclassified sequences</taxon>
        <taxon>metagenomes</taxon>
        <taxon>ecological metagenomes</taxon>
    </lineage>
</organism>